<dbReference type="PANTHER" id="PTHR21529:SF4">
    <property type="entry name" value="TPR AND ANKYRIN REPEAT-CONTAINING PROTEIN 1"/>
    <property type="match status" value="1"/>
</dbReference>
<reference evidence="1" key="1">
    <citation type="journal article" date="2023" name="bioRxiv">
        <title>Improved chromosome-level genome assembly for marigold (Tagetes erecta).</title>
        <authorList>
            <person name="Jiang F."/>
            <person name="Yuan L."/>
            <person name="Wang S."/>
            <person name="Wang H."/>
            <person name="Xu D."/>
            <person name="Wang A."/>
            <person name="Fan W."/>
        </authorList>
    </citation>
    <scope>NUCLEOTIDE SEQUENCE</scope>
    <source>
        <strain evidence="1">WSJ</strain>
        <tissue evidence="1">Leaf</tissue>
    </source>
</reference>
<dbReference type="Proteomes" id="UP001229421">
    <property type="component" value="Unassembled WGS sequence"/>
</dbReference>
<dbReference type="PANTHER" id="PTHR21529">
    <property type="entry name" value="MAMMARY TURMOR VIRUS RECEPTOR HOMOLOG 1, 2 MTVR1, 2"/>
    <property type="match status" value="1"/>
</dbReference>
<dbReference type="InterPro" id="IPR027417">
    <property type="entry name" value="P-loop_NTPase"/>
</dbReference>
<comment type="caution">
    <text evidence="1">The sequence shown here is derived from an EMBL/GenBank/DDBJ whole genome shotgun (WGS) entry which is preliminary data.</text>
</comment>
<sequence length="106" mass="12756">MKAIQKLKALERTCHTRLEFQGVVLYNFFGSSPFKDQWRVIYDYIRNQKWANDNLPYSFPKFQEPQHSLLCAELKQLYVAITRTKERLWVFETKEELAKPMFFTGN</sequence>
<protein>
    <submittedName>
        <fullName evidence="1">Uncharacterized protein</fullName>
    </submittedName>
</protein>
<proteinExistence type="predicted"/>
<accession>A0AAD8K3S4</accession>
<keyword evidence="2" id="KW-1185">Reference proteome</keyword>
<dbReference type="EMBL" id="JAUHHV010000008">
    <property type="protein sequence ID" value="KAK1415657.1"/>
    <property type="molecule type" value="Genomic_DNA"/>
</dbReference>
<dbReference type="InterPro" id="IPR039904">
    <property type="entry name" value="TRANK1"/>
</dbReference>
<evidence type="ECO:0000313" key="2">
    <source>
        <dbReference type="Proteomes" id="UP001229421"/>
    </source>
</evidence>
<dbReference type="AlphaFoldDB" id="A0AAD8K3S4"/>
<organism evidence="1 2">
    <name type="scientific">Tagetes erecta</name>
    <name type="common">African marigold</name>
    <dbReference type="NCBI Taxonomy" id="13708"/>
    <lineage>
        <taxon>Eukaryota</taxon>
        <taxon>Viridiplantae</taxon>
        <taxon>Streptophyta</taxon>
        <taxon>Embryophyta</taxon>
        <taxon>Tracheophyta</taxon>
        <taxon>Spermatophyta</taxon>
        <taxon>Magnoliopsida</taxon>
        <taxon>eudicotyledons</taxon>
        <taxon>Gunneridae</taxon>
        <taxon>Pentapetalae</taxon>
        <taxon>asterids</taxon>
        <taxon>campanulids</taxon>
        <taxon>Asterales</taxon>
        <taxon>Asteraceae</taxon>
        <taxon>Asteroideae</taxon>
        <taxon>Heliantheae alliance</taxon>
        <taxon>Tageteae</taxon>
        <taxon>Tagetes</taxon>
    </lineage>
</organism>
<gene>
    <name evidence="1" type="ORF">QVD17_31442</name>
</gene>
<dbReference type="Gene3D" id="3.40.50.300">
    <property type="entry name" value="P-loop containing nucleotide triphosphate hydrolases"/>
    <property type="match status" value="1"/>
</dbReference>
<name>A0AAD8K3S4_TARER</name>
<evidence type="ECO:0000313" key="1">
    <source>
        <dbReference type="EMBL" id="KAK1415657.1"/>
    </source>
</evidence>